<name>A0A915JUP2_ROMCU</name>
<feature type="compositionally biased region" description="Low complexity" evidence="6">
    <location>
        <begin position="210"/>
        <end position="226"/>
    </location>
</feature>
<dbReference type="GO" id="GO:0019887">
    <property type="term" value="F:protein kinase regulator activity"/>
    <property type="evidence" value="ECO:0007669"/>
    <property type="project" value="TreeGrafter"/>
</dbReference>
<keyword evidence="8" id="KW-1185">Reference proteome</keyword>
<evidence type="ECO:0000256" key="6">
    <source>
        <dbReference type="SAM" id="MobiDB-lite"/>
    </source>
</evidence>
<reference evidence="9" key="1">
    <citation type="submission" date="2022-11" db="UniProtKB">
        <authorList>
            <consortium name="WormBaseParasite"/>
        </authorList>
    </citation>
    <scope>IDENTIFICATION</scope>
</reference>
<dbReference type="OMA" id="YVMDIRI"/>
<dbReference type="InterPro" id="IPR050511">
    <property type="entry name" value="AMPK_gamma/SDS23_families"/>
</dbReference>
<dbReference type="GO" id="GO:0016208">
    <property type="term" value="F:AMP binding"/>
    <property type="evidence" value="ECO:0007669"/>
    <property type="project" value="TreeGrafter"/>
</dbReference>
<keyword evidence="3 5" id="KW-0129">CBS domain</keyword>
<dbReference type="GO" id="GO:0019901">
    <property type="term" value="F:protein kinase binding"/>
    <property type="evidence" value="ECO:0007669"/>
    <property type="project" value="TreeGrafter"/>
</dbReference>
<evidence type="ECO:0000313" key="9">
    <source>
        <dbReference type="WBParaSite" id="nRc.2.0.1.t30085-RA"/>
    </source>
</evidence>
<dbReference type="GO" id="GO:0005737">
    <property type="term" value="C:cytoplasm"/>
    <property type="evidence" value="ECO:0007669"/>
    <property type="project" value="TreeGrafter"/>
</dbReference>
<dbReference type="GO" id="GO:0005634">
    <property type="term" value="C:nucleus"/>
    <property type="evidence" value="ECO:0007669"/>
    <property type="project" value="TreeGrafter"/>
</dbReference>
<evidence type="ECO:0000256" key="1">
    <source>
        <dbReference type="ARBA" id="ARBA00006750"/>
    </source>
</evidence>
<evidence type="ECO:0000259" key="7">
    <source>
        <dbReference type="PROSITE" id="PS51371"/>
    </source>
</evidence>
<organism evidence="8 9">
    <name type="scientific">Romanomermis culicivorax</name>
    <name type="common">Nematode worm</name>
    <dbReference type="NCBI Taxonomy" id="13658"/>
    <lineage>
        <taxon>Eukaryota</taxon>
        <taxon>Metazoa</taxon>
        <taxon>Ecdysozoa</taxon>
        <taxon>Nematoda</taxon>
        <taxon>Enoplea</taxon>
        <taxon>Dorylaimia</taxon>
        <taxon>Mermithida</taxon>
        <taxon>Mermithoidea</taxon>
        <taxon>Mermithidae</taxon>
        <taxon>Romanomermis</taxon>
    </lineage>
</organism>
<dbReference type="InterPro" id="IPR000644">
    <property type="entry name" value="CBS_dom"/>
</dbReference>
<evidence type="ECO:0000256" key="2">
    <source>
        <dbReference type="ARBA" id="ARBA00022737"/>
    </source>
</evidence>
<dbReference type="InterPro" id="IPR046342">
    <property type="entry name" value="CBS_dom_sf"/>
</dbReference>
<protein>
    <submittedName>
        <fullName evidence="9">CBS domain-containing protein</fullName>
    </submittedName>
</protein>
<dbReference type="Pfam" id="PF00571">
    <property type="entry name" value="CBS"/>
    <property type="match status" value="1"/>
</dbReference>
<keyword evidence="2" id="KW-0677">Repeat</keyword>
<accession>A0A915JUP2</accession>
<dbReference type="PROSITE" id="PS51371">
    <property type="entry name" value="CBS"/>
    <property type="match status" value="1"/>
</dbReference>
<dbReference type="PANTHER" id="PTHR13780">
    <property type="entry name" value="AMP-ACTIVATED PROTEIN KINASE, GAMMA REGULATORY SUBUNIT"/>
    <property type="match status" value="1"/>
</dbReference>
<dbReference type="SMART" id="SM00116">
    <property type="entry name" value="CBS"/>
    <property type="match status" value="2"/>
</dbReference>
<comment type="subunit">
    <text evidence="4">AMPK is a heterotrimer of an alpha catalytic subunit (PRKAA1 or PRKAA2), a beta (PRKAB1 or PRKAB2) and a gamma non-catalytic subunits (PRKAG1, PRKAG2 or PRKAG3). Interacts with FNIP1 and FNIP2.</text>
</comment>
<evidence type="ECO:0000256" key="5">
    <source>
        <dbReference type="PROSITE-ProRule" id="PRU00703"/>
    </source>
</evidence>
<dbReference type="SUPFAM" id="SSF54631">
    <property type="entry name" value="CBS-domain pair"/>
    <property type="match status" value="2"/>
</dbReference>
<feature type="domain" description="CBS" evidence="7">
    <location>
        <begin position="128"/>
        <end position="190"/>
    </location>
</feature>
<evidence type="ECO:0000256" key="3">
    <source>
        <dbReference type="ARBA" id="ARBA00023122"/>
    </source>
</evidence>
<dbReference type="WBParaSite" id="nRc.2.0.1.t30085-RA">
    <property type="protein sequence ID" value="nRc.2.0.1.t30085-RA"/>
    <property type="gene ID" value="nRc.2.0.1.g30085"/>
</dbReference>
<evidence type="ECO:0000256" key="4">
    <source>
        <dbReference type="ARBA" id="ARBA00025878"/>
    </source>
</evidence>
<comment type="similarity">
    <text evidence="1">Belongs to the 5'-AMP-activated protein kinase gamma subunit family.</text>
</comment>
<dbReference type="Proteomes" id="UP000887565">
    <property type="component" value="Unplaced"/>
</dbReference>
<evidence type="ECO:0000313" key="8">
    <source>
        <dbReference type="Proteomes" id="UP000887565"/>
    </source>
</evidence>
<sequence>MLTITDFIQILHHYESQGRNFVQELEHNKIIDWKSCSVKLKLQTIDDGKNFFTSILHRAVRQLLTHKIHRLAVVCPQTNNMLYILTLKRVLRYLSFYVMDIRISDKLIKTPYNLLPSFVHQTPQSLGIGTYEDLVTIRYGTPLRQALSLFLQRKISALPILNDQDQVKDIYCKFDVINLVANNAFANLDLTLGEALRHRRRSAPTAVIDPSAPGTSTQQQPSTSSK</sequence>
<dbReference type="Gene3D" id="3.10.580.10">
    <property type="entry name" value="CBS-domain"/>
    <property type="match status" value="2"/>
</dbReference>
<dbReference type="PANTHER" id="PTHR13780:SF35">
    <property type="entry name" value="LD22662P"/>
    <property type="match status" value="1"/>
</dbReference>
<proteinExistence type="inferred from homology"/>
<dbReference type="GO" id="GO:0031588">
    <property type="term" value="C:nucleotide-activated protein kinase complex"/>
    <property type="evidence" value="ECO:0007669"/>
    <property type="project" value="TreeGrafter"/>
</dbReference>
<feature type="region of interest" description="Disordered" evidence="6">
    <location>
        <begin position="202"/>
        <end position="226"/>
    </location>
</feature>
<dbReference type="AlphaFoldDB" id="A0A915JUP2"/>